<proteinExistence type="predicted"/>
<gene>
    <name evidence="2" type="ORF">GCM10023094_46930</name>
</gene>
<feature type="region of interest" description="Disordered" evidence="1">
    <location>
        <begin position="138"/>
        <end position="157"/>
    </location>
</feature>
<protein>
    <recommendedName>
        <fullName evidence="4">Immunity protein 7 of polymorphic toxin system</fullName>
    </recommendedName>
</protein>
<accession>A0ABP8PJR8</accession>
<comment type="caution">
    <text evidence="2">The sequence shown here is derived from an EMBL/GenBank/DDBJ whole genome shotgun (WGS) entry which is preliminary data.</text>
</comment>
<evidence type="ECO:0000256" key="1">
    <source>
        <dbReference type="SAM" id="MobiDB-lite"/>
    </source>
</evidence>
<dbReference type="Proteomes" id="UP001501183">
    <property type="component" value="Unassembled WGS sequence"/>
</dbReference>
<evidence type="ECO:0000313" key="3">
    <source>
        <dbReference type="Proteomes" id="UP001501183"/>
    </source>
</evidence>
<dbReference type="Pfam" id="PF19926">
    <property type="entry name" value="DUF6389"/>
    <property type="match status" value="1"/>
</dbReference>
<dbReference type="InterPro" id="IPR045661">
    <property type="entry name" value="DUF6389"/>
</dbReference>
<evidence type="ECO:0008006" key="4">
    <source>
        <dbReference type="Google" id="ProtNLM"/>
    </source>
</evidence>
<evidence type="ECO:0000313" key="2">
    <source>
        <dbReference type="EMBL" id="GAA4487896.1"/>
    </source>
</evidence>
<name>A0ABP8PJR8_9NOCA</name>
<dbReference type="EMBL" id="BAABFB010000070">
    <property type="protein sequence ID" value="GAA4487896.1"/>
    <property type="molecule type" value="Genomic_DNA"/>
</dbReference>
<sequence length="157" mass="17430">MAAGWTFYPRVMDAAEYRAELRRILDAASAGVAGRLLKIGDAATDRTEAVEIDVFVDQDGEGPFDVWARFVGADAFTLDRRLDDELQLFEVTWGERGWAPAVPPCPRGWTRDEFEEVIVEVVAEWLAPLIPTGSPGLRWEVTSPEGTVDPRPLGVRD</sequence>
<reference evidence="3" key="1">
    <citation type="journal article" date="2019" name="Int. J. Syst. Evol. Microbiol.">
        <title>The Global Catalogue of Microorganisms (GCM) 10K type strain sequencing project: providing services to taxonomists for standard genome sequencing and annotation.</title>
        <authorList>
            <consortium name="The Broad Institute Genomics Platform"/>
            <consortium name="The Broad Institute Genome Sequencing Center for Infectious Disease"/>
            <person name="Wu L."/>
            <person name="Ma J."/>
        </authorList>
    </citation>
    <scope>NUCLEOTIDE SEQUENCE [LARGE SCALE GENOMIC DNA]</scope>
    <source>
        <strain evidence="3">JCM 32206</strain>
    </source>
</reference>
<organism evidence="2 3">
    <name type="scientific">Rhodococcus olei</name>
    <dbReference type="NCBI Taxonomy" id="2161675"/>
    <lineage>
        <taxon>Bacteria</taxon>
        <taxon>Bacillati</taxon>
        <taxon>Actinomycetota</taxon>
        <taxon>Actinomycetes</taxon>
        <taxon>Mycobacteriales</taxon>
        <taxon>Nocardiaceae</taxon>
        <taxon>Rhodococcus</taxon>
    </lineage>
</organism>
<keyword evidence="3" id="KW-1185">Reference proteome</keyword>